<reference evidence="4 5" key="1">
    <citation type="submission" date="2023-06" db="EMBL/GenBank/DDBJ databases">
        <title>Actinomycetospora Odt1-22.</title>
        <authorList>
            <person name="Supong K."/>
        </authorList>
    </citation>
    <scope>NUCLEOTIDE SEQUENCE [LARGE SCALE GENOMIC DNA]</scope>
    <source>
        <strain evidence="4 5">Odt1-22</strain>
    </source>
</reference>
<comment type="caution">
    <text evidence="4">The sequence shown here is derived from an EMBL/GenBank/DDBJ whole genome shotgun (WGS) entry which is preliminary data.</text>
</comment>
<dbReference type="SMART" id="SM00240">
    <property type="entry name" value="FHA"/>
    <property type="match status" value="1"/>
</dbReference>
<evidence type="ECO:0000256" key="1">
    <source>
        <dbReference type="ARBA" id="ARBA00022553"/>
    </source>
</evidence>
<protein>
    <submittedName>
        <fullName evidence="4">FHA domain-containing protein</fullName>
    </submittedName>
</protein>
<dbReference type="Proteomes" id="UP001231924">
    <property type="component" value="Unassembled WGS sequence"/>
</dbReference>
<sequence length="136" mass="15225">MSSDRARFLASGARDEGVEFPGDYERRVELTTSSTRIGRRSRREPSLPELDLTGPPTDPGISRRHARLLWEAHGWTLLDLGSSNGTDVNRERVEPHRPKLLASGDTIGLGLWTLVRLVRADGGGGNDRERIDRRDR</sequence>
<keyword evidence="5" id="KW-1185">Reference proteome</keyword>
<feature type="region of interest" description="Disordered" evidence="2">
    <location>
        <begin position="31"/>
        <end position="63"/>
    </location>
</feature>
<organism evidence="4 5">
    <name type="scientific">Actinomycetospora termitidis</name>
    <dbReference type="NCBI Taxonomy" id="3053470"/>
    <lineage>
        <taxon>Bacteria</taxon>
        <taxon>Bacillati</taxon>
        <taxon>Actinomycetota</taxon>
        <taxon>Actinomycetes</taxon>
        <taxon>Pseudonocardiales</taxon>
        <taxon>Pseudonocardiaceae</taxon>
        <taxon>Actinomycetospora</taxon>
    </lineage>
</organism>
<dbReference type="InterPro" id="IPR000253">
    <property type="entry name" value="FHA_dom"/>
</dbReference>
<name>A0ABT7ME26_9PSEU</name>
<dbReference type="InterPro" id="IPR050923">
    <property type="entry name" value="Cell_Proc_Reg/RNA_Proc"/>
</dbReference>
<evidence type="ECO:0000313" key="5">
    <source>
        <dbReference type="Proteomes" id="UP001231924"/>
    </source>
</evidence>
<dbReference type="InterPro" id="IPR008984">
    <property type="entry name" value="SMAD_FHA_dom_sf"/>
</dbReference>
<dbReference type="PROSITE" id="PS50006">
    <property type="entry name" value="FHA_DOMAIN"/>
    <property type="match status" value="1"/>
</dbReference>
<dbReference type="RefSeq" id="WP_286055479.1">
    <property type="nucleotide sequence ID" value="NZ_JASVWF010000006.1"/>
</dbReference>
<dbReference type="CDD" id="cd00060">
    <property type="entry name" value="FHA"/>
    <property type="match status" value="1"/>
</dbReference>
<dbReference type="Gene3D" id="2.60.200.20">
    <property type="match status" value="1"/>
</dbReference>
<evidence type="ECO:0000256" key="2">
    <source>
        <dbReference type="SAM" id="MobiDB-lite"/>
    </source>
</evidence>
<dbReference type="SUPFAM" id="SSF49879">
    <property type="entry name" value="SMAD/FHA domain"/>
    <property type="match status" value="1"/>
</dbReference>
<dbReference type="Pfam" id="PF00498">
    <property type="entry name" value="FHA"/>
    <property type="match status" value="1"/>
</dbReference>
<proteinExistence type="predicted"/>
<keyword evidence="1" id="KW-0597">Phosphoprotein</keyword>
<accession>A0ABT7ME26</accession>
<evidence type="ECO:0000259" key="3">
    <source>
        <dbReference type="PROSITE" id="PS50006"/>
    </source>
</evidence>
<feature type="domain" description="FHA" evidence="3">
    <location>
        <begin position="35"/>
        <end position="93"/>
    </location>
</feature>
<dbReference type="PANTHER" id="PTHR23308">
    <property type="entry name" value="NUCLEAR INHIBITOR OF PROTEIN PHOSPHATASE-1"/>
    <property type="match status" value="1"/>
</dbReference>
<evidence type="ECO:0000313" key="4">
    <source>
        <dbReference type="EMBL" id="MDL5158917.1"/>
    </source>
</evidence>
<dbReference type="EMBL" id="JASVWF010000006">
    <property type="protein sequence ID" value="MDL5158917.1"/>
    <property type="molecule type" value="Genomic_DNA"/>
</dbReference>
<gene>
    <name evidence="4" type="ORF">QRT03_23315</name>
</gene>